<dbReference type="GO" id="GO:0004222">
    <property type="term" value="F:metalloendopeptidase activity"/>
    <property type="evidence" value="ECO:0007669"/>
    <property type="project" value="TreeGrafter"/>
</dbReference>
<accession>A0A7W7MBE7</accession>
<dbReference type="PANTHER" id="PTHR21666">
    <property type="entry name" value="PEPTIDASE-RELATED"/>
    <property type="match status" value="1"/>
</dbReference>
<dbReference type="PANTHER" id="PTHR21666:SF270">
    <property type="entry name" value="MUREIN HYDROLASE ACTIVATOR ENVC"/>
    <property type="match status" value="1"/>
</dbReference>
<proteinExistence type="predicted"/>
<organism evidence="2 3">
    <name type="scientific">Actinoplanes octamycinicus</name>
    <dbReference type="NCBI Taxonomy" id="135948"/>
    <lineage>
        <taxon>Bacteria</taxon>
        <taxon>Bacillati</taxon>
        <taxon>Actinomycetota</taxon>
        <taxon>Actinomycetes</taxon>
        <taxon>Micromonosporales</taxon>
        <taxon>Micromonosporaceae</taxon>
        <taxon>Actinoplanes</taxon>
    </lineage>
</organism>
<dbReference type="RefSeq" id="WP_185044158.1">
    <property type="nucleotide sequence ID" value="NZ_BAABFG010000005.1"/>
</dbReference>
<keyword evidence="3" id="KW-1185">Reference proteome</keyword>
<protein>
    <submittedName>
        <fullName evidence="2">Murein DD-endopeptidase MepM/ murein hydrolase activator NlpD</fullName>
    </submittedName>
</protein>
<dbReference type="Gene3D" id="2.70.70.10">
    <property type="entry name" value="Glucose Permease (Domain IIA)"/>
    <property type="match status" value="1"/>
</dbReference>
<evidence type="ECO:0000259" key="1">
    <source>
        <dbReference type="Pfam" id="PF01551"/>
    </source>
</evidence>
<dbReference type="AlphaFoldDB" id="A0A7W7MBE7"/>
<keyword evidence="2" id="KW-0378">Hydrolase</keyword>
<dbReference type="EMBL" id="JACHNB010000001">
    <property type="protein sequence ID" value="MBB4743926.1"/>
    <property type="molecule type" value="Genomic_DNA"/>
</dbReference>
<dbReference type="InterPro" id="IPR011055">
    <property type="entry name" value="Dup_hybrid_motif"/>
</dbReference>
<dbReference type="SUPFAM" id="SSF51261">
    <property type="entry name" value="Duplicated hybrid motif"/>
    <property type="match status" value="1"/>
</dbReference>
<dbReference type="InterPro" id="IPR050570">
    <property type="entry name" value="Cell_wall_metabolism_enzyme"/>
</dbReference>
<comment type="caution">
    <text evidence="2">The sequence shown here is derived from an EMBL/GenBank/DDBJ whole genome shotgun (WGS) entry which is preliminary data.</text>
</comment>
<feature type="domain" description="M23ase beta-sheet core" evidence="1">
    <location>
        <begin position="205"/>
        <end position="316"/>
    </location>
</feature>
<dbReference type="Pfam" id="PF01551">
    <property type="entry name" value="Peptidase_M23"/>
    <property type="match status" value="1"/>
</dbReference>
<evidence type="ECO:0000313" key="3">
    <source>
        <dbReference type="Proteomes" id="UP000546162"/>
    </source>
</evidence>
<dbReference type="InterPro" id="IPR016047">
    <property type="entry name" value="M23ase_b-sheet_dom"/>
</dbReference>
<sequence length="339" mass="35055">MSARLLPALATGTTAALVLCLGGVTLLTTTATSASCPASTAAAADFGPQQRANAALIARVGASLHIPPRGQIIAVATALQESGLRNLGDLGARNDHDSLGLFQQRPSQGWGTPAQVRDPAYAATAFYQRLLTVPDWQTRPLTEVAQAVQRSAYPTAYAKWETAATALVAASAIGSASAGPACTTAWTKPVNGEVGSGFRTTERPGHDGVDLIAARGSPIRAAASGVVITVRCNAHRPNGTPYSCDVDGDPVTVLGCGWYAEIEHADHTVTRYCHMSHHPTVTVGQRVTTGQLIGEVGSSGHSSGPHLHLETHTEGPATEANAVEPTAFLHARGVDLNAE</sequence>
<gene>
    <name evidence="2" type="ORF">BJY16_007385</name>
</gene>
<name>A0A7W7MBE7_9ACTN</name>
<dbReference type="Proteomes" id="UP000546162">
    <property type="component" value="Unassembled WGS sequence"/>
</dbReference>
<reference evidence="2 3" key="1">
    <citation type="submission" date="2020-08" db="EMBL/GenBank/DDBJ databases">
        <title>Sequencing the genomes of 1000 actinobacteria strains.</title>
        <authorList>
            <person name="Klenk H.-P."/>
        </authorList>
    </citation>
    <scope>NUCLEOTIDE SEQUENCE [LARGE SCALE GENOMIC DNA]</scope>
    <source>
        <strain evidence="2 3">DSM 45809</strain>
    </source>
</reference>
<evidence type="ECO:0000313" key="2">
    <source>
        <dbReference type="EMBL" id="MBB4743926.1"/>
    </source>
</evidence>
<dbReference type="CDD" id="cd12797">
    <property type="entry name" value="M23_peptidase"/>
    <property type="match status" value="1"/>
</dbReference>